<protein>
    <recommendedName>
        <fullName evidence="1">IrrE N-terminal-like domain-containing protein</fullName>
    </recommendedName>
</protein>
<gene>
    <name evidence="2" type="ORF">OSO01_41130</name>
</gene>
<sequence>MNSLFVELQENQANHFGYHFCIPTFMLNQFLIRSVYDIQQHFPVSFPFALHKLGVHRNKQISLYEPPAYYLAG</sequence>
<dbReference type="AlphaFoldDB" id="A0A511ZPJ8"/>
<evidence type="ECO:0000313" key="3">
    <source>
        <dbReference type="Proteomes" id="UP000321558"/>
    </source>
</evidence>
<feature type="domain" description="IrrE N-terminal-like" evidence="1">
    <location>
        <begin position="2"/>
        <end position="53"/>
    </location>
</feature>
<dbReference type="InterPro" id="IPR010359">
    <property type="entry name" value="IrrE_HExxH"/>
</dbReference>
<dbReference type="EMBL" id="BJYM01000021">
    <property type="protein sequence ID" value="GEN89374.1"/>
    <property type="molecule type" value="Genomic_DNA"/>
</dbReference>
<dbReference type="Pfam" id="PF06114">
    <property type="entry name" value="Peptidase_M78"/>
    <property type="match status" value="1"/>
</dbReference>
<reference evidence="2 3" key="1">
    <citation type="submission" date="2019-07" db="EMBL/GenBank/DDBJ databases">
        <title>Whole genome shotgun sequence of Oceanobacillus sojae NBRC 105379.</title>
        <authorList>
            <person name="Hosoyama A."/>
            <person name="Uohara A."/>
            <person name="Ohji S."/>
            <person name="Ichikawa N."/>
        </authorList>
    </citation>
    <scope>NUCLEOTIDE SEQUENCE [LARGE SCALE GENOMIC DNA]</scope>
    <source>
        <strain evidence="2 3">NBRC 105379</strain>
    </source>
</reference>
<evidence type="ECO:0000259" key="1">
    <source>
        <dbReference type="Pfam" id="PF06114"/>
    </source>
</evidence>
<name>A0A511ZPJ8_9BACI</name>
<organism evidence="2 3">
    <name type="scientific">Oceanobacillus sojae</name>
    <dbReference type="NCBI Taxonomy" id="582851"/>
    <lineage>
        <taxon>Bacteria</taxon>
        <taxon>Bacillati</taxon>
        <taxon>Bacillota</taxon>
        <taxon>Bacilli</taxon>
        <taxon>Bacillales</taxon>
        <taxon>Bacillaceae</taxon>
        <taxon>Oceanobacillus</taxon>
    </lineage>
</organism>
<proteinExistence type="predicted"/>
<dbReference type="OrthoDB" id="2417909at2"/>
<keyword evidence="3" id="KW-1185">Reference proteome</keyword>
<evidence type="ECO:0000313" key="2">
    <source>
        <dbReference type="EMBL" id="GEN89374.1"/>
    </source>
</evidence>
<accession>A0A511ZPJ8</accession>
<dbReference type="Proteomes" id="UP000321558">
    <property type="component" value="Unassembled WGS sequence"/>
</dbReference>
<comment type="caution">
    <text evidence="2">The sequence shown here is derived from an EMBL/GenBank/DDBJ whole genome shotgun (WGS) entry which is preliminary data.</text>
</comment>